<sequence length="55" mass="6111">MTSTALAVQKARNIAATLRHHRAAHRPSDVRVDRDQARAAFEVDYLAQTSAPRVL</sequence>
<dbReference type="AlphaFoldDB" id="A0A8T6R613"/>
<comment type="caution">
    <text evidence="1">The sequence shown here is derived from an EMBL/GenBank/DDBJ whole genome shotgun (WGS) entry which is preliminary data.</text>
</comment>
<proteinExistence type="predicted"/>
<evidence type="ECO:0000313" key="1">
    <source>
        <dbReference type="EMBL" id="NHA69417.1"/>
    </source>
</evidence>
<accession>A0A8T6R613</accession>
<dbReference type="EMBL" id="SAYU02000059">
    <property type="protein sequence ID" value="NHA69417.1"/>
    <property type="molecule type" value="Genomic_DNA"/>
</dbReference>
<name>A0A8T6R613_9MICO</name>
<organism evidence="1 2">
    <name type="scientific">Phycicoccus flavus</name>
    <dbReference type="NCBI Taxonomy" id="2502783"/>
    <lineage>
        <taxon>Bacteria</taxon>
        <taxon>Bacillati</taxon>
        <taxon>Actinomycetota</taxon>
        <taxon>Actinomycetes</taxon>
        <taxon>Micrococcales</taxon>
        <taxon>Intrasporangiaceae</taxon>
        <taxon>Phycicoccus</taxon>
    </lineage>
</organism>
<evidence type="ECO:0000313" key="2">
    <source>
        <dbReference type="Proteomes" id="UP000287866"/>
    </source>
</evidence>
<dbReference type="RefSeq" id="WP_164896311.1">
    <property type="nucleotide sequence ID" value="NZ_SAYU02000059.1"/>
</dbReference>
<dbReference type="Proteomes" id="UP000287866">
    <property type="component" value="Unassembled WGS sequence"/>
</dbReference>
<gene>
    <name evidence="1" type="ORF">EPD83_015350</name>
</gene>
<keyword evidence="2" id="KW-1185">Reference proteome</keyword>
<protein>
    <submittedName>
        <fullName evidence="1">Uncharacterized protein</fullName>
    </submittedName>
</protein>
<reference evidence="1" key="1">
    <citation type="submission" date="2020-03" db="EMBL/GenBank/DDBJ databases">
        <title>Phycicoccus flavus sp. nov., a novel endophytic actinobacterium isolated from branch of Kandelia candel.</title>
        <authorList>
            <person name="Tuo L."/>
        </authorList>
    </citation>
    <scope>NUCLEOTIDE SEQUENCE</scope>
    <source>
        <strain evidence="1">CMS6Z-2</strain>
    </source>
</reference>